<dbReference type="EMBL" id="CP002049">
    <property type="protein sequence ID" value="ADI15695.1"/>
    <property type="molecule type" value="Genomic_DNA"/>
</dbReference>
<evidence type="ECO:0000313" key="1">
    <source>
        <dbReference type="EMBL" id="ADI15695.1"/>
    </source>
</evidence>
<sequence length="114" mass="12830">MPAIGARAFTPALRTLTNWDFAAHVEGPGPQFMGWGPLLWWLHVHLGAQIPFAQIVLRSLRKLRKGDGLEVAVRRLLEEQTVVAAGDRARFREVVRAAYDDLYKPAWRARRGSG</sequence>
<evidence type="ECO:0000313" key="2">
    <source>
        <dbReference type="Proteomes" id="UP000000379"/>
    </source>
</evidence>
<reference evidence="2" key="1">
    <citation type="submission" date="2010-05" db="EMBL/GenBank/DDBJ databases">
        <title>The complete genome of Truepera radiovictris DSM 17093.</title>
        <authorList>
            <consortium name="US DOE Joint Genome Institute (JGI-PGF)"/>
            <person name="Lucas S."/>
            <person name="Copeland A."/>
            <person name="Lapidus A."/>
            <person name="Glavina del Rio T."/>
            <person name="Dalin E."/>
            <person name="Tice H."/>
            <person name="Bruce D."/>
            <person name="Goodwin L."/>
            <person name="Pitluck S."/>
            <person name="Kyrpides N."/>
            <person name="Mavromatis K."/>
            <person name="Ovchinnikova G."/>
            <person name="Munk A.C."/>
            <person name="Detter J.C."/>
            <person name="Han C."/>
            <person name="Tapia R."/>
            <person name="Land M."/>
            <person name="Hauser L."/>
            <person name="Markowitz V."/>
            <person name="Cheng J.-F."/>
            <person name="Hugenholtz P."/>
            <person name="Woyke T."/>
            <person name="Wu D."/>
            <person name="Tindall B."/>
            <person name="Pomrenke H.G."/>
            <person name="Brambilla E."/>
            <person name="Klenk H.-P."/>
            <person name="Eisen J.A."/>
        </authorList>
    </citation>
    <scope>NUCLEOTIDE SEQUENCE [LARGE SCALE GENOMIC DNA]</scope>
    <source>
        <strain evidence="2">DSM 17093 / CIP 108686 / LMG 22925 / RQ-24</strain>
    </source>
</reference>
<protein>
    <submittedName>
        <fullName evidence="1">Uncharacterized protein</fullName>
    </submittedName>
</protein>
<name>D7CUB0_TRURR</name>
<dbReference type="HOGENOM" id="CLU_2120063_0_0_0"/>
<dbReference type="RefSeq" id="WP_013179056.1">
    <property type="nucleotide sequence ID" value="NC_014221.1"/>
</dbReference>
<reference evidence="1 2" key="2">
    <citation type="journal article" date="2011" name="Stand. Genomic Sci.">
        <title>Complete genome sequence of Truepera radiovictrix type strain (RQ-24).</title>
        <authorList>
            <person name="Ivanova N."/>
            <person name="Rohde C."/>
            <person name="Munk C."/>
            <person name="Nolan M."/>
            <person name="Lucas S."/>
            <person name="Del Rio T.G."/>
            <person name="Tice H."/>
            <person name="Deshpande S."/>
            <person name="Cheng J.F."/>
            <person name="Tapia R."/>
            <person name="Han C."/>
            <person name="Goodwin L."/>
            <person name="Pitluck S."/>
            <person name="Liolios K."/>
            <person name="Mavromatis K."/>
            <person name="Mikhailova N."/>
            <person name="Pati A."/>
            <person name="Chen A."/>
            <person name="Palaniappan K."/>
            <person name="Land M."/>
            <person name="Hauser L."/>
            <person name="Chang Y.J."/>
            <person name="Jeffries C.D."/>
            <person name="Brambilla E."/>
            <person name="Rohde M."/>
            <person name="Goker M."/>
            <person name="Tindall B.J."/>
            <person name="Woyke T."/>
            <person name="Bristow J."/>
            <person name="Eisen J.A."/>
            <person name="Markowitz V."/>
            <person name="Hugenholtz P."/>
            <person name="Kyrpides N.C."/>
            <person name="Klenk H.P."/>
            <person name="Lapidus A."/>
        </authorList>
    </citation>
    <scope>NUCLEOTIDE SEQUENCE [LARGE SCALE GENOMIC DNA]</scope>
    <source>
        <strain evidence="2">DSM 17093 / CIP 108686 / LMG 22925 / RQ-24</strain>
    </source>
</reference>
<keyword evidence="2" id="KW-1185">Reference proteome</keyword>
<dbReference type="Proteomes" id="UP000000379">
    <property type="component" value="Chromosome"/>
</dbReference>
<accession>D7CUB0</accession>
<dbReference type="OrthoDB" id="8780795at2"/>
<dbReference type="AlphaFoldDB" id="D7CUB0"/>
<dbReference type="KEGG" id="tra:Trad_2589"/>
<gene>
    <name evidence="1" type="ordered locus">Trad_2589</name>
</gene>
<proteinExistence type="predicted"/>
<organism evidence="1 2">
    <name type="scientific">Truepera radiovictrix (strain DSM 17093 / CIP 108686 / LMG 22925 / RQ-24)</name>
    <dbReference type="NCBI Taxonomy" id="649638"/>
    <lineage>
        <taxon>Bacteria</taxon>
        <taxon>Thermotogati</taxon>
        <taxon>Deinococcota</taxon>
        <taxon>Deinococci</taxon>
        <taxon>Trueperales</taxon>
        <taxon>Trueperaceae</taxon>
        <taxon>Truepera</taxon>
    </lineage>
</organism>